<organism evidence="2 3">
    <name type="scientific">Psophocarpus tetragonolobus</name>
    <name type="common">Winged bean</name>
    <name type="synonym">Dolichos tetragonolobus</name>
    <dbReference type="NCBI Taxonomy" id="3891"/>
    <lineage>
        <taxon>Eukaryota</taxon>
        <taxon>Viridiplantae</taxon>
        <taxon>Streptophyta</taxon>
        <taxon>Embryophyta</taxon>
        <taxon>Tracheophyta</taxon>
        <taxon>Spermatophyta</taxon>
        <taxon>Magnoliopsida</taxon>
        <taxon>eudicotyledons</taxon>
        <taxon>Gunneridae</taxon>
        <taxon>Pentapetalae</taxon>
        <taxon>rosids</taxon>
        <taxon>fabids</taxon>
        <taxon>Fabales</taxon>
        <taxon>Fabaceae</taxon>
        <taxon>Papilionoideae</taxon>
        <taxon>50 kb inversion clade</taxon>
        <taxon>NPAAA clade</taxon>
        <taxon>indigoferoid/millettioid clade</taxon>
        <taxon>Phaseoleae</taxon>
        <taxon>Psophocarpus</taxon>
    </lineage>
</organism>
<protein>
    <submittedName>
        <fullName evidence="2">Uncharacterized protein</fullName>
    </submittedName>
</protein>
<dbReference type="Proteomes" id="UP001386955">
    <property type="component" value="Unassembled WGS sequence"/>
</dbReference>
<comment type="caution">
    <text evidence="2">The sequence shown here is derived from an EMBL/GenBank/DDBJ whole genome shotgun (WGS) entry which is preliminary data.</text>
</comment>
<feature type="transmembrane region" description="Helical" evidence="1">
    <location>
        <begin position="76"/>
        <end position="97"/>
    </location>
</feature>
<accession>A0AAN9RXU0</accession>
<evidence type="ECO:0000313" key="2">
    <source>
        <dbReference type="EMBL" id="KAK7384986.1"/>
    </source>
</evidence>
<keyword evidence="3" id="KW-1185">Reference proteome</keyword>
<keyword evidence="1" id="KW-0472">Membrane</keyword>
<keyword evidence="1" id="KW-1133">Transmembrane helix</keyword>
<dbReference type="EMBL" id="JAYMYS010000008">
    <property type="protein sequence ID" value="KAK7384986.1"/>
    <property type="molecule type" value="Genomic_DNA"/>
</dbReference>
<name>A0AAN9RXU0_PSOTE</name>
<reference evidence="2 3" key="1">
    <citation type="submission" date="2024-01" db="EMBL/GenBank/DDBJ databases">
        <title>The genomes of 5 underutilized Papilionoideae crops provide insights into root nodulation and disease resistanc.</title>
        <authorList>
            <person name="Jiang F."/>
        </authorList>
    </citation>
    <scope>NUCLEOTIDE SEQUENCE [LARGE SCALE GENOMIC DNA]</scope>
    <source>
        <strain evidence="2">DUOXIRENSHENG_FW03</strain>
        <tissue evidence="2">Leaves</tissue>
    </source>
</reference>
<feature type="transmembrane region" description="Helical" evidence="1">
    <location>
        <begin position="26"/>
        <end position="56"/>
    </location>
</feature>
<gene>
    <name evidence="2" type="ORF">VNO78_30691</name>
</gene>
<evidence type="ECO:0000256" key="1">
    <source>
        <dbReference type="SAM" id="Phobius"/>
    </source>
</evidence>
<dbReference type="AlphaFoldDB" id="A0AAN9RXU0"/>
<keyword evidence="1" id="KW-0812">Transmembrane</keyword>
<evidence type="ECO:0000313" key="3">
    <source>
        <dbReference type="Proteomes" id="UP001386955"/>
    </source>
</evidence>
<sequence>MVLSKSHSNMFPNLDLILLTLLHGSFVIFVLFLIILITLLVLLFAFSLALFSVFLFDLHHFSTLLSQYFKMAKDDLHLGSVLILISLTHQALEFVTVPKPWQKRRLSEFEVKVHHYSSKRHHYIHHGLKNVQ</sequence>
<proteinExistence type="predicted"/>